<dbReference type="Pfam" id="PF00106">
    <property type="entry name" value="adh_short"/>
    <property type="match status" value="1"/>
</dbReference>
<dbReference type="PANTHER" id="PTHR45458">
    <property type="entry name" value="SHORT-CHAIN DEHYDROGENASE/REDUCTASE SDR"/>
    <property type="match status" value="1"/>
</dbReference>
<evidence type="ECO:0000313" key="2">
    <source>
        <dbReference type="Proteomes" id="UP000539175"/>
    </source>
</evidence>
<name>A0A7X0EE22_9PROT</name>
<dbReference type="InterPro" id="IPR052184">
    <property type="entry name" value="SDR_enzymes"/>
</dbReference>
<dbReference type="RefSeq" id="WP_184802201.1">
    <property type="nucleotide sequence ID" value="NZ_JACIIZ010000008.1"/>
</dbReference>
<dbReference type="Gene3D" id="3.40.50.720">
    <property type="entry name" value="NAD(P)-binding Rossmann-like Domain"/>
    <property type="match status" value="1"/>
</dbReference>
<dbReference type="PANTHER" id="PTHR45458:SF1">
    <property type="entry name" value="SHORT CHAIN DEHYDROGENASE"/>
    <property type="match status" value="1"/>
</dbReference>
<gene>
    <name evidence="1" type="ORF">FHS74_003175</name>
</gene>
<keyword evidence="2" id="KW-1185">Reference proteome</keyword>
<dbReference type="InterPro" id="IPR002347">
    <property type="entry name" value="SDR_fam"/>
</dbReference>
<dbReference type="GO" id="GO:0016616">
    <property type="term" value="F:oxidoreductase activity, acting on the CH-OH group of donors, NAD or NADP as acceptor"/>
    <property type="evidence" value="ECO:0007669"/>
    <property type="project" value="TreeGrafter"/>
</dbReference>
<dbReference type="EMBL" id="JACIIZ010000008">
    <property type="protein sequence ID" value="MBB6252615.1"/>
    <property type="molecule type" value="Genomic_DNA"/>
</dbReference>
<dbReference type="SUPFAM" id="SSF51735">
    <property type="entry name" value="NAD(P)-binding Rossmann-fold domains"/>
    <property type="match status" value="1"/>
</dbReference>
<reference evidence="1 2" key="1">
    <citation type="submission" date="2020-08" db="EMBL/GenBank/DDBJ databases">
        <title>Genomic Encyclopedia of Type Strains, Phase IV (KMG-IV): sequencing the most valuable type-strain genomes for metagenomic binning, comparative biology and taxonomic classification.</title>
        <authorList>
            <person name="Goeker M."/>
        </authorList>
    </citation>
    <scope>NUCLEOTIDE SEQUENCE [LARGE SCALE GENOMIC DNA]</scope>
    <source>
        <strain evidence="1 2">DSM 22198</strain>
    </source>
</reference>
<dbReference type="PRINTS" id="PR00081">
    <property type="entry name" value="GDHRDH"/>
</dbReference>
<accession>A0A7X0EE22</accession>
<evidence type="ECO:0000313" key="1">
    <source>
        <dbReference type="EMBL" id="MBB6252615.1"/>
    </source>
</evidence>
<comment type="caution">
    <text evidence="1">The sequence shown here is derived from an EMBL/GenBank/DDBJ whole genome shotgun (WGS) entry which is preliminary data.</text>
</comment>
<sequence length="237" mass="24803">MTQSAQSSTPTAVIIGASRGLGLALAQEYLARGWQVIGTVRPDSPPGALHRAAEASQGRLTVETVDIVHADQIAALRQRLAGRRVDVLFVNAGVTNDPAETIGQVSTEEFNRVMVTNALAPLRCVEELGGLVTPKGTIAVMSSGLGSVANNVGGGWEVYRASKAAVNTLMRSYAARQPAGGRTLLVIAPGWVRTDMGGPAAMLDISDSIPRVVDVVTAQAGKSGLQYLDYQGQTVPW</sequence>
<proteinExistence type="predicted"/>
<dbReference type="AlphaFoldDB" id="A0A7X0EE22"/>
<dbReference type="Proteomes" id="UP000539175">
    <property type="component" value="Unassembled WGS sequence"/>
</dbReference>
<protein>
    <submittedName>
        <fullName evidence="1">NAD(P)-dependent dehydrogenase (Short-subunit alcohol dehydrogenase family)</fullName>
    </submittedName>
</protein>
<organism evidence="1 2">
    <name type="scientific">Nitrospirillum iridis</name>
    <dbReference type="NCBI Taxonomy" id="765888"/>
    <lineage>
        <taxon>Bacteria</taxon>
        <taxon>Pseudomonadati</taxon>
        <taxon>Pseudomonadota</taxon>
        <taxon>Alphaproteobacteria</taxon>
        <taxon>Rhodospirillales</taxon>
        <taxon>Azospirillaceae</taxon>
        <taxon>Nitrospirillum</taxon>
    </lineage>
</organism>
<dbReference type="InterPro" id="IPR036291">
    <property type="entry name" value="NAD(P)-bd_dom_sf"/>
</dbReference>